<dbReference type="Proteomes" id="UP000310158">
    <property type="component" value="Unassembled WGS sequence"/>
</dbReference>
<evidence type="ECO:0000313" key="2">
    <source>
        <dbReference type="Proteomes" id="UP000310158"/>
    </source>
</evidence>
<comment type="caution">
    <text evidence="1">The sequence shown here is derived from an EMBL/GenBank/DDBJ whole genome shotgun (WGS) entry which is preliminary data.</text>
</comment>
<accession>A0A4S4M298</accession>
<proteinExistence type="predicted"/>
<name>A0A4S4M298_9AGAM</name>
<gene>
    <name evidence="1" type="ORF">EW146_g3805</name>
</gene>
<organism evidence="1 2">
    <name type="scientific">Bondarzewia mesenterica</name>
    <dbReference type="NCBI Taxonomy" id="1095465"/>
    <lineage>
        <taxon>Eukaryota</taxon>
        <taxon>Fungi</taxon>
        <taxon>Dikarya</taxon>
        <taxon>Basidiomycota</taxon>
        <taxon>Agaricomycotina</taxon>
        <taxon>Agaricomycetes</taxon>
        <taxon>Russulales</taxon>
        <taxon>Bondarzewiaceae</taxon>
        <taxon>Bondarzewia</taxon>
    </lineage>
</organism>
<protein>
    <submittedName>
        <fullName evidence="1">Uncharacterized protein</fullName>
    </submittedName>
</protein>
<dbReference type="OrthoDB" id="1748863at2759"/>
<dbReference type="EMBL" id="SGPL01000136">
    <property type="protein sequence ID" value="THH16910.1"/>
    <property type="molecule type" value="Genomic_DNA"/>
</dbReference>
<evidence type="ECO:0000313" key="1">
    <source>
        <dbReference type="EMBL" id="THH16910.1"/>
    </source>
</evidence>
<reference evidence="1 2" key="1">
    <citation type="submission" date="2019-02" db="EMBL/GenBank/DDBJ databases">
        <title>Genome sequencing of the rare red list fungi Bondarzewia mesenterica.</title>
        <authorList>
            <person name="Buettner E."/>
            <person name="Kellner H."/>
        </authorList>
    </citation>
    <scope>NUCLEOTIDE SEQUENCE [LARGE SCALE GENOMIC DNA]</scope>
    <source>
        <strain evidence="1 2">DSM 108281</strain>
    </source>
</reference>
<sequence>MLLEMGISPRTHRLEALPPSNSAQAFVALSGSPEAGKKLKGFRQRLKCSFCGINGHTEDKCFKRINQQLQSKPSQANAVQEVPRLDSGIVQFAAVQVFVPFILPIPYRPSNSMLMLIGKQTQG</sequence>
<dbReference type="AlphaFoldDB" id="A0A4S4M298"/>
<keyword evidence="2" id="KW-1185">Reference proteome</keyword>